<protein>
    <submittedName>
        <fullName evidence="5">Anthranilate phosphoribosyltransferase</fullName>
        <ecNumber evidence="5">2.4.2.18</ecNumber>
    </submittedName>
</protein>
<organism evidence="5 6">
    <name type="scientific">Candidatus Haliotispira prima</name>
    <dbReference type="NCBI Taxonomy" id="3034016"/>
    <lineage>
        <taxon>Bacteria</taxon>
        <taxon>Pseudomonadati</taxon>
        <taxon>Spirochaetota</taxon>
        <taxon>Spirochaetia</taxon>
        <taxon>Spirochaetales</taxon>
        <taxon>Spirochaetaceae</taxon>
        <taxon>Candidatus Haliotispira</taxon>
    </lineage>
</organism>
<keyword evidence="6" id="KW-1185">Reference proteome</keyword>
<feature type="domain" description="Glycosyl transferase family 3" evidence="3">
    <location>
        <begin position="89"/>
        <end position="353"/>
    </location>
</feature>
<dbReference type="InterPro" id="IPR005940">
    <property type="entry name" value="Anthranilate_Pribosyl_Tfrase"/>
</dbReference>
<evidence type="ECO:0000256" key="2">
    <source>
        <dbReference type="ARBA" id="ARBA00022679"/>
    </source>
</evidence>
<dbReference type="Pfam" id="PF02885">
    <property type="entry name" value="Glycos_trans_3N"/>
    <property type="match status" value="1"/>
</dbReference>
<evidence type="ECO:0000259" key="4">
    <source>
        <dbReference type="Pfam" id="PF02885"/>
    </source>
</evidence>
<dbReference type="SUPFAM" id="SSF47648">
    <property type="entry name" value="Nucleoside phosphorylase/phosphoribosyltransferase N-terminal domain"/>
    <property type="match status" value="1"/>
</dbReference>
<evidence type="ECO:0000259" key="3">
    <source>
        <dbReference type="Pfam" id="PF00591"/>
    </source>
</evidence>
<evidence type="ECO:0000313" key="6">
    <source>
        <dbReference type="Proteomes" id="UP001228690"/>
    </source>
</evidence>
<evidence type="ECO:0000256" key="1">
    <source>
        <dbReference type="ARBA" id="ARBA00022676"/>
    </source>
</evidence>
<dbReference type="Gene3D" id="1.20.970.10">
    <property type="entry name" value="Transferase, Pyrimidine Nucleoside Phosphorylase, Chain C"/>
    <property type="match status" value="1"/>
</dbReference>
<dbReference type="RefSeq" id="WP_326927973.1">
    <property type="nucleotide sequence ID" value="NZ_CP123443.1"/>
</dbReference>
<dbReference type="Proteomes" id="UP001228690">
    <property type="component" value="Chromosome"/>
</dbReference>
<dbReference type="EC" id="2.4.2.18" evidence="5"/>
<proteinExistence type="predicted"/>
<dbReference type="NCBIfam" id="TIGR01245">
    <property type="entry name" value="trpD"/>
    <property type="match status" value="1"/>
</dbReference>
<dbReference type="GO" id="GO:0004048">
    <property type="term" value="F:anthranilate phosphoribosyltransferase activity"/>
    <property type="evidence" value="ECO:0007669"/>
    <property type="project" value="UniProtKB-EC"/>
</dbReference>
<evidence type="ECO:0000313" key="5">
    <source>
        <dbReference type="EMBL" id="WGK69784.1"/>
    </source>
</evidence>
<dbReference type="InterPro" id="IPR000312">
    <property type="entry name" value="Glycosyl_Trfase_fam3"/>
</dbReference>
<dbReference type="Gene3D" id="3.40.1030.10">
    <property type="entry name" value="Nucleoside phosphorylase/phosphoribosyltransferase catalytic domain"/>
    <property type="match status" value="1"/>
</dbReference>
<sequence length="362" mass="39041">MSNKSDLFSLEQRLLRKVGLEKQFLRREESRALVERITGGECGAQEHIALGSLLCAMHIRKESAEEIAGAAAALLATMKPFDLHQQHKEYYDIVGTGGDGKSSVSVSTATAIAIASFGPNDGLPIAKHGNRAVSGKVGSADVLRDCGLNFEGDDARLKEQFARHGFIFLFAPLYHSSMRFAAPIRAALKFPTIFNFLGPLCNPSNPDGAAIGVNSLERLPAMSEAARLLGKQNYFFYSSEDGYDEISTSAPSQVYSDGKLFLTVEPKQFFDPFPIPGAENLADGARKLRYMLSGTAQKPDAEQQAAGISPQLGLQLHHTVALNAAVALHLFGKTATLEEAFVSADNLLRQGVAGQKLAQMQQ</sequence>
<accession>A0ABY8MIG3</accession>
<reference evidence="5 6" key="1">
    <citation type="submission" date="2023-04" db="EMBL/GenBank/DDBJ databases">
        <title>Spirochaete genome identified in red abalone sample constitutes a novel genus.</title>
        <authorList>
            <person name="Sharma S.P."/>
            <person name="Purcell C.M."/>
            <person name="Hyde J.R."/>
            <person name="Severin A.J."/>
        </authorList>
    </citation>
    <scope>NUCLEOTIDE SEQUENCE [LARGE SCALE GENOMIC DNA]</scope>
    <source>
        <strain evidence="5 6">SP-2023</strain>
    </source>
</reference>
<dbReference type="InterPro" id="IPR017459">
    <property type="entry name" value="Glycosyl_Trfase_fam3_N_dom"/>
</dbReference>
<name>A0ABY8MIG3_9SPIO</name>
<dbReference type="SUPFAM" id="SSF52418">
    <property type="entry name" value="Nucleoside phosphorylase/phosphoribosyltransferase catalytic domain"/>
    <property type="match status" value="1"/>
</dbReference>
<dbReference type="PANTHER" id="PTHR43285:SF2">
    <property type="entry name" value="ANTHRANILATE PHOSPHORIBOSYLTRANSFERASE"/>
    <property type="match status" value="1"/>
</dbReference>
<dbReference type="EMBL" id="CP123443">
    <property type="protein sequence ID" value="WGK69784.1"/>
    <property type="molecule type" value="Genomic_DNA"/>
</dbReference>
<keyword evidence="1 5" id="KW-0328">Glycosyltransferase</keyword>
<keyword evidence="2 5" id="KW-0808">Transferase</keyword>
<gene>
    <name evidence="5" type="primary">trpD</name>
    <name evidence="5" type="ORF">P0082_02665</name>
</gene>
<feature type="domain" description="Glycosyl transferase family 3 N-terminal" evidence="4">
    <location>
        <begin position="14"/>
        <end position="77"/>
    </location>
</feature>
<dbReference type="PANTHER" id="PTHR43285">
    <property type="entry name" value="ANTHRANILATE PHOSPHORIBOSYLTRANSFERASE"/>
    <property type="match status" value="1"/>
</dbReference>
<dbReference type="InterPro" id="IPR035902">
    <property type="entry name" value="Nuc_phospho_transferase"/>
</dbReference>
<dbReference type="Pfam" id="PF00591">
    <property type="entry name" value="Glycos_transf_3"/>
    <property type="match status" value="1"/>
</dbReference>
<dbReference type="InterPro" id="IPR036320">
    <property type="entry name" value="Glycosyl_Trfase_fam3_N_dom_sf"/>
</dbReference>